<keyword evidence="7 9" id="KW-0472">Membrane</keyword>
<keyword evidence="6 9" id="KW-0333">Golgi apparatus</keyword>
<keyword evidence="9" id="KW-0119">Carbohydrate metabolism</keyword>
<comment type="subcellular location">
    <subcellularLocation>
        <location evidence="1 9">Golgi apparatus membrane</location>
        <topology evidence="1 9">Single-pass type II membrane protein</topology>
    </subcellularLocation>
</comment>
<dbReference type="InterPro" id="IPR005331">
    <property type="entry name" value="Sulfotransferase"/>
</dbReference>
<evidence type="ECO:0000256" key="3">
    <source>
        <dbReference type="ARBA" id="ARBA00022679"/>
    </source>
</evidence>
<reference evidence="10 11" key="1">
    <citation type="submission" date="2022-05" db="EMBL/GenBank/DDBJ databases">
        <authorList>
            <consortium name="Genoscope - CEA"/>
            <person name="William W."/>
        </authorList>
    </citation>
    <scope>NUCLEOTIDE SEQUENCE [LARGE SCALE GENOMIC DNA]</scope>
</reference>
<keyword evidence="5 9" id="KW-1133">Transmembrane helix</keyword>
<gene>
    <name evidence="10" type="ORF">PEVE_00022628</name>
</gene>
<evidence type="ECO:0000313" key="11">
    <source>
        <dbReference type="Proteomes" id="UP001159427"/>
    </source>
</evidence>
<evidence type="ECO:0000256" key="7">
    <source>
        <dbReference type="ARBA" id="ARBA00023136"/>
    </source>
</evidence>
<dbReference type="EC" id="2.8.2.-" evidence="9"/>
<comment type="caution">
    <text evidence="10">The sequence shown here is derived from an EMBL/GenBank/DDBJ whole genome shotgun (WGS) entry which is preliminary data.</text>
</comment>
<dbReference type="InterPro" id="IPR018011">
    <property type="entry name" value="Carb_sulfotrans_8-10"/>
</dbReference>
<evidence type="ECO:0000256" key="5">
    <source>
        <dbReference type="ARBA" id="ARBA00022989"/>
    </source>
</evidence>
<dbReference type="Proteomes" id="UP001159427">
    <property type="component" value="Unassembled WGS sequence"/>
</dbReference>
<keyword evidence="3 9" id="KW-0808">Transferase</keyword>
<accession>A0ABN8MBG5</accession>
<keyword evidence="4 9" id="KW-0812">Transmembrane</keyword>
<sequence length="311" mass="36979">MYRMFLARCKDLCFGLLVLFFVYEGLMWMSDNIVLVGESKSGVPEWFDSKVEQRRQLHRDQCEKKPANPKFIEEADFTYFIVIDELKLVFCWIPKISCTTWKRVLFQAKNNGTIVPMRAHDDGNNWGHLGRLRNHPPAERKRILDTYYKAMFVREPFARVLSAFKNKVEGHSNDMFKRWEPSMPDAHVEKNKFPIYIRNVLSYNRSSLAINKHWRLYHQICPCEVDYDFIGHFEDLALEGQMLLKAIGVDHLMSFPEYHSSHSKPYLLQYYSKLTKEEIYKLGKFYELDFKIFGYDFPGPLKEILKEKELQ</sequence>
<organism evidence="10 11">
    <name type="scientific">Porites evermanni</name>
    <dbReference type="NCBI Taxonomy" id="104178"/>
    <lineage>
        <taxon>Eukaryota</taxon>
        <taxon>Metazoa</taxon>
        <taxon>Cnidaria</taxon>
        <taxon>Anthozoa</taxon>
        <taxon>Hexacorallia</taxon>
        <taxon>Scleractinia</taxon>
        <taxon>Fungiina</taxon>
        <taxon>Poritidae</taxon>
        <taxon>Porites</taxon>
    </lineage>
</organism>
<evidence type="ECO:0000256" key="4">
    <source>
        <dbReference type="ARBA" id="ARBA00022692"/>
    </source>
</evidence>
<evidence type="ECO:0000256" key="1">
    <source>
        <dbReference type="ARBA" id="ARBA00004323"/>
    </source>
</evidence>
<comment type="similarity">
    <text evidence="2 9">Belongs to the sulfotransferase 2 family.</text>
</comment>
<dbReference type="PANTHER" id="PTHR12137">
    <property type="entry name" value="CARBOHYDRATE SULFOTRANSFERASE"/>
    <property type="match status" value="1"/>
</dbReference>
<keyword evidence="8 9" id="KW-0325">Glycoprotein</keyword>
<evidence type="ECO:0000256" key="8">
    <source>
        <dbReference type="ARBA" id="ARBA00023180"/>
    </source>
</evidence>
<keyword evidence="11" id="KW-1185">Reference proteome</keyword>
<proteinExistence type="inferred from homology"/>
<feature type="transmembrane region" description="Helical" evidence="9">
    <location>
        <begin position="12"/>
        <end position="30"/>
    </location>
</feature>
<keyword evidence="9" id="KW-0735">Signal-anchor</keyword>
<evidence type="ECO:0000256" key="9">
    <source>
        <dbReference type="RuleBase" id="RU364020"/>
    </source>
</evidence>
<dbReference type="EMBL" id="CALNXI010000300">
    <property type="protein sequence ID" value="CAH3024340.1"/>
    <property type="molecule type" value="Genomic_DNA"/>
</dbReference>
<dbReference type="PANTHER" id="PTHR12137:SF54">
    <property type="entry name" value="CARBOHYDRATE SULFOTRANSFERASE"/>
    <property type="match status" value="1"/>
</dbReference>
<name>A0ABN8MBG5_9CNID</name>
<evidence type="ECO:0000256" key="6">
    <source>
        <dbReference type="ARBA" id="ARBA00023034"/>
    </source>
</evidence>
<evidence type="ECO:0000256" key="2">
    <source>
        <dbReference type="ARBA" id="ARBA00006339"/>
    </source>
</evidence>
<evidence type="ECO:0000313" key="10">
    <source>
        <dbReference type="EMBL" id="CAH3024340.1"/>
    </source>
</evidence>
<dbReference type="Pfam" id="PF03567">
    <property type="entry name" value="Sulfotransfer_2"/>
    <property type="match status" value="1"/>
</dbReference>
<protein>
    <recommendedName>
        <fullName evidence="9">Carbohydrate sulfotransferase</fullName>
        <ecNumber evidence="9">2.8.2.-</ecNumber>
    </recommendedName>
</protein>